<evidence type="ECO:0000313" key="3">
    <source>
        <dbReference type="Proteomes" id="UP000027341"/>
    </source>
</evidence>
<evidence type="ECO:0000313" key="2">
    <source>
        <dbReference type="EMBL" id="KDN95581.1"/>
    </source>
</evidence>
<dbReference type="STRING" id="28885.EI16_04570"/>
<accession>A0A066ZZ02</accession>
<keyword evidence="1" id="KW-0472">Membrane</keyword>
<name>A0A066ZZ02_HYDMR</name>
<sequence length="61" mass="6793">MMVFRFLVLALVLSLITWLVLRIQGKKFNFGIVLIGSILGLLGVMFAFYGISILVANSNNF</sequence>
<keyword evidence="1" id="KW-0812">Transmembrane</keyword>
<feature type="transmembrane region" description="Helical" evidence="1">
    <location>
        <begin position="32"/>
        <end position="56"/>
    </location>
</feature>
<proteinExistence type="predicted"/>
<keyword evidence="1" id="KW-1133">Transmembrane helix</keyword>
<dbReference type="AlphaFoldDB" id="A0A066ZZ02"/>
<evidence type="ECO:0000256" key="1">
    <source>
        <dbReference type="SAM" id="Phobius"/>
    </source>
</evidence>
<reference evidence="2 3" key="1">
    <citation type="submission" date="2014-04" db="EMBL/GenBank/DDBJ databases">
        <title>Draft genome sequence of Hydrogenovibrio marinus MH-110, a model organism for aerobic H2 metabolism.</title>
        <authorList>
            <person name="Cha H.J."/>
            <person name="Jo B.H."/>
            <person name="Hwang B.H."/>
        </authorList>
    </citation>
    <scope>NUCLEOTIDE SEQUENCE [LARGE SCALE GENOMIC DNA]</scope>
    <source>
        <strain evidence="2 3">MH-110</strain>
    </source>
</reference>
<protein>
    <submittedName>
        <fullName evidence="2">Uncharacterized protein</fullName>
    </submittedName>
</protein>
<dbReference type="Proteomes" id="UP000027341">
    <property type="component" value="Unassembled WGS sequence"/>
</dbReference>
<organism evidence="2 3">
    <name type="scientific">Hydrogenovibrio marinus</name>
    <dbReference type="NCBI Taxonomy" id="28885"/>
    <lineage>
        <taxon>Bacteria</taxon>
        <taxon>Pseudomonadati</taxon>
        <taxon>Pseudomonadota</taxon>
        <taxon>Gammaproteobacteria</taxon>
        <taxon>Thiotrichales</taxon>
        <taxon>Piscirickettsiaceae</taxon>
        <taxon>Hydrogenovibrio</taxon>
    </lineage>
</organism>
<gene>
    <name evidence="2" type="ORF">EI16_04570</name>
</gene>
<keyword evidence="3" id="KW-1185">Reference proteome</keyword>
<comment type="caution">
    <text evidence="2">The sequence shown here is derived from an EMBL/GenBank/DDBJ whole genome shotgun (WGS) entry which is preliminary data.</text>
</comment>
<dbReference type="EMBL" id="JMIU01000001">
    <property type="protein sequence ID" value="KDN95581.1"/>
    <property type="molecule type" value="Genomic_DNA"/>
</dbReference>